<reference evidence="2" key="1">
    <citation type="submission" date="2021-01" db="EMBL/GenBank/DDBJ databases">
        <authorList>
            <person name="Corre E."/>
            <person name="Pelletier E."/>
            <person name="Niang G."/>
            <person name="Scheremetjew M."/>
            <person name="Finn R."/>
            <person name="Kale V."/>
            <person name="Holt S."/>
            <person name="Cochrane G."/>
            <person name="Meng A."/>
            <person name="Brown T."/>
            <person name="Cohen L."/>
        </authorList>
    </citation>
    <scope>NUCLEOTIDE SEQUENCE</scope>
    <source>
        <strain evidence="2">CCMP1756</strain>
    </source>
</reference>
<accession>A0A7S4E859</accession>
<dbReference type="InterPro" id="IPR002575">
    <property type="entry name" value="Aminoglycoside_PTrfase"/>
</dbReference>
<dbReference type="InterPro" id="IPR011009">
    <property type="entry name" value="Kinase-like_dom_sf"/>
</dbReference>
<sequence>MSGHVEAAADRLQALGAFDKSAVDAAELSGQEIARVLVRLGLGAPELAVKLTNGACAANYRCVLRDGPPVVLKACVGDDCRELADVQLDVLSRLAKASPGVAPALRSLNAVDCTTTTGRPACAVAMALAPGRACNLLVDDGELPESAACELVGAALAAVHASPVDDDDDLPAIEGDGWIERYARCAAPLDVYVGAGRPWEPAEPTGFVRWALVDGGRLERCRQALRDASAKLPAGVLHGDPYPDNLLHSMATGISTFVDWEDVGRGPLVFDVASAAVGACFLHDSVVDSVRLASSTPQRAALKVECLRKMLVAYSRGRRRAVLLESLSPEGGRPRSASVCLGFTKAEAAALPGLMEANAYACALYRFYAFHVADPGAPRGAKRSYREMQAVCLALNDEEVVAQIREAADAAVGIDGSAE</sequence>
<proteinExistence type="predicted"/>
<evidence type="ECO:0000313" key="2">
    <source>
        <dbReference type="EMBL" id="CAE0696250.1"/>
    </source>
</evidence>
<dbReference type="EMBL" id="HBIW01013600">
    <property type="protein sequence ID" value="CAE0696250.1"/>
    <property type="molecule type" value="Transcribed_RNA"/>
</dbReference>
<evidence type="ECO:0000259" key="1">
    <source>
        <dbReference type="Pfam" id="PF01636"/>
    </source>
</evidence>
<dbReference type="Pfam" id="PF01636">
    <property type="entry name" value="APH"/>
    <property type="match status" value="1"/>
</dbReference>
<dbReference type="SUPFAM" id="SSF56112">
    <property type="entry name" value="Protein kinase-like (PK-like)"/>
    <property type="match status" value="1"/>
</dbReference>
<dbReference type="Gene3D" id="3.90.1200.10">
    <property type="match status" value="1"/>
</dbReference>
<dbReference type="AlphaFoldDB" id="A0A7S4E859"/>
<protein>
    <recommendedName>
        <fullName evidence="1">Aminoglycoside phosphotransferase domain-containing protein</fullName>
    </recommendedName>
</protein>
<organism evidence="2">
    <name type="scientific">Pelagomonas calceolata</name>
    <dbReference type="NCBI Taxonomy" id="35677"/>
    <lineage>
        <taxon>Eukaryota</taxon>
        <taxon>Sar</taxon>
        <taxon>Stramenopiles</taxon>
        <taxon>Ochrophyta</taxon>
        <taxon>Pelagophyceae</taxon>
        <taxon>Pelagomonadales</taxon>
        <taxon>Pelagomonadaceae</taxon>
        <taxon>Pelagomonas</taxon>
    </lineage>
</organism>
<feature type="domain" description="Aminoglycoside phosphotransferase" evidence="1">
    <location>
        <begin position="52"/>
        <end position="277"/>
    </location>
</feature>
<gene>
    <name evidence="2" type="ORF">PCAL00307_LOCUS11686</name>
</gene>
<name>A0A7S4E859_9STRA</name>